<accession>A0AAW7Z964</accession>
<comment type="caution">
    <text evidence="1">The sequence shown here is derived from an EMBL/GenBank/DDBJ whole genome shotgun (WGS) entry which is preliminary data.</text>
</comment>
<reference evidence="1" key="2">
    <citation type="submission" date="2023-03" db="EMBL/GenBank/DDBJ databases">
        <authorList>
            <person name="Zhang Z."/>
        </authorList>
    </citation>
    <scope>NUCLEOTIDE SEQUENCE</scope>
    <source>
        <strain evidence="1">DSA</strain>
    </source>
</reference>
<protein>
    <submittedName>
        <fullName evidence="1">Uncharacterized protein</fullName>
    </submittedName>
</protein>
<evidence type="ECO:0000313" key="2">
    <source>
        <dbReference type="Proteomes" id="UP001172911"/>
    </source>
</evidence>
<dbReference type="Proteomes" id="UP001172911">
    <property type="component" value="Unassembled WGS sequence"/>
</dbReference>
<dbReference type="EMBL" id="JARPTC010000002">
    <property type="protein sequence ID" value="MDO7785833.1"/>
    <property type="molecule type" value="Genomic_DNA"/>
</dbReference>
<gene>
    <name evidence="1" type="ORF">P6N53_01115</name>
</gene>
<proteinExistence type="predicted"/>
<name>A0AAW7Z964_9FIRM</name>
<evidence type="ECO:0000313" key="1">
    <source>
        <dbReference type="EMBL" id="MDO7785833.1"/>
    </source>
</evidence>
<dbReference type="AlphaFoldDB" id="A0AAW7Z964"/>
<sequence>MDYYSFSNAIHKYRKSNFRSEPDPVIGCIILTAPFFFEKSEWIPVPEDWKPNIVQGKSYDTSTLLGRRLYQQVQERLQRIIHADSTIDIVKEEEQIWLRSNYLPQNWTRNF</sequence>
<keyword evidence="2" id="KW-1185">Reference proteome</keyword>
<reference evidence="1" key="1">
    <citation type="journal article" date="2023" name="J. Hazard. Mater.">
        <title>Anaerobic biodegradation of pyrene and benzo[a]pyrene by a new sulfate-reducing Desulforamulus aquiferis strain DSA.</title>
        <authorList>
            <person name="Zhang Z."/>
            <person name="Sun J."/>
            <person name="Gong X."/>
            <person name="Wang C."/>
            <person name="Wang H."/>
        </authorList>
    </citation>
    <scope>NUCLEOTIDE SEQUENCE</scope>
    <source>
        <strain evidence="1">DSA</strain>
    </source>
</reference>
<organism evidence="1 2">
    <name type="scientific">Desulforamulus aquiferis</name>
    <dbReference type="NCBI Taxonomy" id="1397668"/>
    <lineage>
        <taxon>Bacteria</taxon>
        <taxon>Bacillati</taxon>
        <taxon>Bacillota</taxon>
        <taxon>Clostridia</taxon>
        <taxon>Eubacteriales</taxon>
        <taxon>Peptococcaceae</taxon>
        <taxon>Desulforamulus</taxon>
    </lineage>
</organism>